<comment type="caution">
    <text evidence="3">The sequence shown here is derived from an EMBL/GenBank/DDBJ whole genome shotgun (WGS) entry which is preliminary data.</text>
</comment>
<dbReference type="Proteomes" id="UP000791440">
    <property type="component" value="Unassembled WGS sequence"/>
</dbReference>
<sequence>MDEPLDPGGDVPQPSHFITIETASSLDTDCSVSNTNKRKRIRLSKVCKICNKKKRKNAMAVDSGRTECRCEDSDEKITENQSPLKAPHTQALPSQASQVPPNITDSIRKEYTALDASPFIIHVARSSTGEITQDLNLHPICFGRFLYKNQVSNIVQGSLKRIGRNKISMAFTSHLAANSFLKHHALLEKGYEAFIPSFNVTRMGLVRGIPVDMSVEEIKENIRVPLGCGDIITFKYHKTVIFSDSYSALQAVEKFPFKSKCHSIVIINIRQKLVECLSKNIIVVLCWVPGHANIKGNVKADRLANEAITSGDIYPYINYCNDLTSKYFSQGLLEKVLGRKQSDKGKNIFESPIGYTGETMVLQIEAW</sequence>
<dbReference type="CDD" id="cd09276">
    <property type="entry name" value="Rnase_HI_RT_non_LTR"/>
    <property type="match status" value="1"/>
</dbReference>
<name>A0A922CHF1_MANSE</name>
<feature type="region of interest" description="Disordered" evidence="1">
    <location>
        <begin position="79"/>
        <end position="101"/>
    </location>
</feature>
<reference evidence="3" key="1">
    <citation type="journal article" date="2016" name="Insect Biochem. Mol. Biol.">
        <title>Multifaceted biological insights from a draft genome sequence of the tobacco hornworm moth, Manduca sexta.</title>
        <authorList>
            <person name="Kanost M.R."/>
            <person name="Arrese E.L."/>
            <person name="Cao X."/>
            <person name="Chen Y.R."/>
            <person name="Chellapilla S."/>
            <person name="Goldsmith M.R."/>
            <person name="Grosse-Wilde E."/>
            <person name="Heckel D.G."/>
            <person name="Herndon N."/>
            <person name="Jiang H."/>
            <person name="Papanicolaou A."/>
            <person name="Qu J."/>
            <person name="Soulages J.L."/>
            <person name="Vogel H."/>
            <person name="Walters J."/>
            <person name="Waterhouse R.M."/>
            <person name="Ahn S.J."/>
            <person name="Almeida F.C."/>
            <person name="An C."/>
            <person name="Aqrawi P."/>
            <person name="Bretschneider A."/>
            <person name="Bryant W.B."/>
            <person name="Bucks S."/>
            <person name="Chao H."/>
            <person name="Chevignon G."/>
            <person name="Christen J.M."/>
            <person name="Clarke D.F."/>
            <person name="Dittmer N.T."/>
            <person name="Ferguson L.C.F."/>
            <person name="Garavelou S."/>
            <person name="Gordon K.H.J."/>
            <person name="Gunaratna R.T."/>
            <person name="Han Y."/>
            <person name="Hauser F."/>
            <person name="He Y."/>
            <person name="Heidel-Fischer H."/>
            <person name="Hirsh A."/>
            <person name="Hu Y."/>
            <person name="Jiang H."/>
            <person name="Kalra D."/>
            <person name="Klinner C."/>
            <person name="Konig C."/>
            <person name="Kovar C."/>
            <person name="Kroll A.R."/>
            <person name="Kuwar S.S."/>
            <person name="Lee S.L."/>
            <person name="Lehman R."/>
            <person name="Li K."/>
            <person name="Li Z."/>
            <person name="Liang H."/>
            <person name="Lovelace S."/>
            <person name="Lu Z."/>
            <person name="Mansfield J.H."/>
            <person name="McCulloch K.J."/>
            <person name="Mathew T."/>
            <person name="Morton B."/>
            <person name="Muzny D.M."/>
            <person name="Neunemann D."/>
            <person name="Ongeri F."/>
            <person name="Pauchet Y."/>
            <person name="Pu L.L."/>
            <person name="Pyrousis I."/>
            <person name="Rao X.J."/>
            <person name="Redding A."/>
            <person name="Roesel C."/>
            <person name="Sanchez-Gracia A."/>
            <person name="Schaack S."/>
            <person name="Shukla A."/>
            <person name="Tetreau G."/>
            <person name="Wang Y."/>
            <person name="Xiong G.H."/>
            <person name="Traut W."/>
            <person name="Walsh T.K."/>
            <person name="Worley K.C."/>
            <person name="Wu D."/>
            <person name="Wu W."/>
            <person name="Wu Y.Q."/>
            <person name="Zhang X."/>
            <person name="Zou Z."/>
            <person name="Zucker H."/>
            <person name="Briscoe A.D."/>
            <person name="Burmester T."/>
            <person name="Clem R.J."/>
            <person name="Feyereisen R."/>
            <person name="Grimmelikhuijzen C.J.P."/>
            <person name="Hamodrakas S.J."/>
            <person name="Hansson B.S."/>
            <person name="Huguet E."/>
            <person name="Jermiin L.S."/>
            <person name="Lan Q."/>
            <person name="Lehman H.K."/>
            <person name="Lorenzen M."/>
            <person name="Merzendorfer H."/>
            <person name="Michalopoulos I."/>
            <person name="Morton D.B."/>
            <person name="Muthukrishnan S."/>
            <person name="Oakeshott J.G."/>
            <person name="Palmer W."/>
            <person name="Park Y."/>
            <person name="Passarelli A.L."/>
            <person name="Rozas J."/>
            <person name="Schwartz L.M."/>
            <person name="Smith W."/>
            <person name="Southgate A."/>
            <person name="Vilcinskas A."/>
            <person name="Vogt R."/>
            <person name="Wang P."/>
            <person name="Werren J."/>
            <person name="Yu X.Q."/>
            <person name="Zhou J.J."/>
            <person name="Brown S.J."/>
            <person name="Scherer S.E."/>
            <person name="Richards S."/>
            <person name="Blissard G.W."/>
        </authorList>
    </citation>
    <scope>NUCLEOTIDE SEQUENCE</scope>
</reference>
<dbReference type="GO" id="GO:0004523">
    <property type="term" value="F:RNA-DNA hybrid ribonuclease activity"/>
    <property type="evidence" value="ECO:0007669"/>
    <property type="project" value="InterPro"/>
</dbReference>
<evidence type="ECO:0000313" key="3">
    <source>
        <dbReference type="EMBL" id="KAG6446302.1"/>
    </source>
</evidence>
<evidence type="ECO:0000313" key="4">
    <source>
        <dbReference type="Proteomes" id="UP000791440"/>
    </source>
</evidence>
<feature type="compositionally biased region" description="Polar residues" evidence="1">
    <location>
        <begin position="91"/>
        <end position="101"/>
    </location>
</feature>
<protein>
    <recommendedName>
        <fullName evidence="2">RNase H type-1 domain-containing protein</fullName>
    </recommendedName>
</protein>
<dbReference type="EMBL" id="JH668331">
    <property type="protein sequence ID" value="KAG6446302.1"/>
    <property type="molecule type" value="Genomic_DNA"/>
</dbReference>
<reference evidence="3" key="2">
    <citation type="submission" date="2020-12" db="EMBL/GenBank/DDBJ databases">
        <authorList>
            <person name="Kanost M."/>
        </authorList>
    </citation>
    <scope>NUCLEOTIDE SEQUENCE</scope>
</reference>
<dbReference type="Pfam" id="PF00075">
    <property type="entry name" value="RNase_H"/>
    <property type="match status" value="1"/>
</dbReference>
<dbReference type="InterPro" id="IPR002156">
    <property type="entry name" value="RNaseH_domain"/>
</dbReference>
<proteinExistence type="predicted"/>
<feature type="domain" description="RNase H type-1" evidence="2">
    <location>
        <begin position="236"/>
        <end position="308"/>
    </location>
</feature>
<keyword evidence="4" id="KW-1185">Reference proteome</keyword>
<dbReference type="GO" id="GO:0003676">
    <property type="term" value="F:nucleic acid binding"/>
    <property type="evidence" value="ECO:0007669"/>
    <property type="project" value="InterPro"/>
</dbReference>
<gene>
    <name evidence="3" type="ORF">O3G_MSEX004378</name>
</gene>
<evidence type="ECO:0000259" key="2">
    <source>
        <dbReference type="Pfam" id="PF00075"/>
    </source>
</evidence>
<evidence type="ECO:0000256" key="1">
    <source>
        <dbReference type="SAM" id="MobiDB-lite"/>
    </source>
</evidence>
<accession>A0A922CHF1</accession>
<dbReference type="AlphaFoldDB" id="A0A922CHF1"/>
<organism evidence="3 4">
    <name type="scientific">Manduca sexta</name>
    <name type="common">Tobacco hawkmoth</name>
    <name type="synonym">Tobacco hornworm</name>
    <dbReference type="NCBI Taxonomy" id="7130"/>
    <lineage>
        <taxon>Eukaryota</taxon>
        <taxon>Metazoa</taxon>
        <taxon>Ecdysozoa</taxon>
        <taxon>Arthropoda</taxon>
        <taxon>Hexapoda</taxon>
        <taxon>Insecta</taxon>
        <taxon>Pterygota</taxon>
        <taxon>Neoptera</taxon>
        <taxon>Endopterygota</taxon>
        <taxon>Lepidoptera</taxon>
        <taxon>Glossata</taxon>
        <taxon>Ditrysia</taxon>
        <taxon>Bombycoidea</taxon>
        <taxon>Sphingidae</taxon>
        <taxon>Sphinginae</taxon>
        <taxon>Sphingini</taxon>
        <taxon>Manduca</taxon>
    </lineage>
</organism>